<reference evidence="2" key="1">
    <citation type="submission" date="2017-09" db="EMBL/GenBank/DDBJ databases">
        <title>Contemporary evolution of a Lepidopteran species, Heliothis virescens, in response to modern agricultural practices.</title>
        <authorList>
            <person name="Fritz M.L."/>
            <person name="Deyonke A.M."/>
            <person name="Papanicolaou A."/>
            <person name="Micinski S."/>
            <person name="Westbrook J."/>
            <person name="Gould F."/>
        </authorList>
    </citation>
    <scope>NUCLEOTIDE SEQUENCE [LARGE SCALE GENOMIC DNA]</scope>
    <source>
        <strain evidence="2">HvINT-</strain>
        <tissue evidence="2">Whole body</tissue>
    </source>
</reference>
<dbReference type="EMBL" id="NWSH01000274">
    <property type="protein sequence ID" value="PCG77853.1"/>
    <property type="molecule type" value="Genomic_DNA"/>
</dbReference>
<accession>A0A2A4K1S9</accession>
<organism evidence="2">
    <name type="scientific">Heliothis virescens</name>
    <name type="common">Tobacco budworm moth</name>
    <dbReference type="NCBI Taxonomy" id="7102"/>
    <lineage>
        <taxon>Eukaryota</taxon>
        <taxon>Metazoa</taxon>
        <taxon>Ecdysozoa</taxon>
        <taxon>Arthropoda</taxon>
        <taxon>Hexapoda</taxon>
        <taxon>Insecta</taxon>
        <taxon>Pterygota</taxon>
        <taxon>Neoptera</taxon>
        <taxon>Endopterygota</taxon>
        <taxon>Lepidoptera</taxon>
        <taxon>Glossata</taxon>
        <taxon>Ditrysia</taxon>
        <taxon>Noctuoidea</taxon>
        <taxon>Noctuidae</taxon>
        <taxon>Heliothinae</taxon>
        <taxon>Heliothis</taxon>
    </lineage>
</organism>
<evidence type="ECO:0000313" key="2">
    <source>
        <dbReference type="EMBL" id="PCG77854.1"/>
    </source>
</evidence>
<protein>
    <submittedName>
        <fullName evidence="2">Uncharacterized protein</fullName>
    </submittedName>
</protein>
<sequence length="307" mass="35630">MLGHYSVLSESAHSLLEPPSPAYSSVTVRRALIVWLHCGQRNQFRHVCDYFHRLEALESKLTPEDRATSRLHEFKLLSDYPPSSNYLIDHFPKLYRHNKNNKLNVKKFEEIKFEEMRLEDCVFNLEGFHDMKIQKGATSKDIIKASQLIRKFCKSHAKSLKESLAEFQDFAKKTNSTNSVNNITMYIKKKYVKDELITWMSMPRTFSFLNEIEETVVVNISNKTELDNNKSPTFAVDHAMNANKNANKIRILINESRAKEHLNMIPNFTELSIKERANGTNVQAVKLPNIRQDISSTLHYAYDISQM</sequence>
<comment type="caution">
    <text evidence="2">The sequence shown here is derived from an EMBL/GenBank/DDBJ whole genome shotgun (WGS) entry which is preliminary data.</text>
</comment>
<name>A0A2A4K1S9_HELVI</name>
<gene>
    <name evidence="1" type="ORF">B5V51_6164</name>
    <name evidence="2" type="ORF">B5V51_6165</name>
</gene>
<dbReference type="AlphaFoldDB" id="A0A2A4K1S9"/>
<proteinExistence type="predicted"/>
<dbReference type="EMBL" id="NWSH01000274">
    <property type="protein sequence ID" value="PCG77854.1"/>
    <property type="molecule type" value="Genomic_DNA"/>
</dbReference>
<evidence type="ECO:0000313" key="1">
    <source>
        <dbReference type="EMBL" id="PCG77853.1"/>
    </source>
</evidence>